<organism evidence="2 3">
    <name type="scientific">Saccharopolyspora montiporae</name>
    <dbReference type="NCBI Taxonomy" id="2781240"/>
    <lineage>
        <taxon>Bacteria</taxon>
        <taxon>Bacillati</taxon>
        <taxon>Actinomycetota</taxon>
        <taxon>Actinomycetes</taxon>
        <taxon>Pseudonocardiales</taxon>
        <taxon>Pseudonocardiaceae</taxon>
        <taxon>Saccharopolyspora</taxon>
    </lineage>
</organism>
<sequence>MRSAHPANALLTPLIAFGATGAGVLALFFAQRALAPSLVGGEWAICRTPDCLLGVGLWLVAGGFALLCASVIAGALAGFRVRERAASVRRGLIVAACCLVVYLAGSAVFWILV</sequence>
<gene>
    <name evidence="2" type="ORF">IQ251_08485</name>
</gene>
<accession>A0A929B9V3</accession>
<dbReference type="EMBL" id="JADEYC010000014">
    <property type="protein sequence ID" value="MBE9374485.1"/>
    <property type="molecule type" value="Genomic_DNA"/>
</dbReference>
<keyword evidence="1" id="KW-0812">Transmembrane</keyword>
<keyword evidence="3" id="KW-1185">Reference proteome</keyword>
<dbReference type="AlphaFoldDB" id="A0A929B9V3"/>
<reference evidence="2" key="1">
    <citation type="submission" date="2020-10" db="EMBL/GenBank/DDBJ databases">
        <title>Diversity and distribution of actinomycetes associated with coral in the coast of Hainan.</title>
        <authorList>
            <person name="Li F."/>
        </authorList>
    </citation>
    <scope>NUCLEOTIDE SEQUENCE</scope>
    <source>
        <strain evidence="2">HNM0983</strain>
    </source>
</reference>
<keyword evidence="1" id="KW-1133">Transmembrane helix</keyword>
<dbReference type="RefSeq" id="WP_193927940.1">
    <property type="nucleotide sequence ID" value="NZ_JADEYC010000014.1"/>
</dbReference>
<protein>
    <submittedName>
        <fullName evidence="2">Uncharacterized protein</fullName>
    </submittedName>
</protein>
<comment type="caution">
    <text evidence="2">The sequence shown here is derived from an EMBL/GenBank/DDBJ whole genome shotgun (WGS) entry which is preliminary data.</text>
</comment>
<proteinExistence type="predicted"/>
<feature type="transmembrane region" description="Helical" evidence="1">
    <location>
        <begin position="91"/>
        <end position="112"/>
    </location>
</feature>
<evidence type="ECO:0000313" key="2">
    <source>
        <dbReference type="EMBL" id="MBE9374485.1"/>
    </source>
</evidence>
<keyword evidence="1" id="KW-0472">Membrane</keyword>
<feature type="transmembrane region" description="Helical" evidence="1">
    <location>
        <begin position="57"/>
        <end position="79"/>
    </location>
</feature>
<dbReference type="Proteomes" id="UP000598360">
    <property type="component" value="Unassembled WGS sequence"/>
</dbReference>
<name>A0A929B9V3_9PSEU</name>
<evidence type="ECO:0000313" key="3">
    <source>
        <dbReference type="Proteomes" id="UP000598360"/>
    </source>
</evidence>
<evidence type="ECO:0000256" key="1">
    <source>
        <dbReference type="SAM" id="Phobius"/>
    </source>
</evidence>